<keyword evidence="1" id="KW-0175">Coiled coil</keyword>
<evidence type="ECO:0000313" key="2">
    <source>
        <dbReference type="EMBL" id="RUO60286.1"/>
    </source>
</evidence>
<proteinExistence type="predicted"/>
<dbReference type="InterPro" id="IPR016875">
    <property type="entry name" value="UCP028200"/>
</dbReference>
<dbReference type="RefSeq" id="WP_126754690.1">
    <property type="nucleotide sequence ID" value="NZ_PIPY01000007.1"/>
</dbReference>
<feature type="coiled-coil region" evidence="1">
    <location>
        <begin position="121"/>
        <end position="152"/>
    </location>
</feature>
<dbReference type="OrthoDB" id="5767052at2"/>
<dbReference type="EMBL" id="PIPY01000007">
    <property type="protein sequence ID" value="RUO60286.1"/>
    <property type="molecule type" value="Genomic_DNA"/>
</dbReference>
<evidence type="ECO:0008006" key="4">
    <source>
        <dbReference type="Google" id="ProtNLM"/>
    </source>
</evidence>
<accession>A0A432YH62</accession>
<dbReference type="PIRSF" id="PIRSF028200">
    <property type="entry name" value="UCP028200"/>
    <property type="match status" value="1"/>
</dbReference>
<keyword evidence="3" id="KW-1185">Reference proteome</keyword>
<dbReference type="Pfam" id="PF19795">
    <property type="entry name" value="DUF6279"/>
    <property type="match status" value="1"/>
</dbReference>
<protein>
    <recommendedName>
        <fullName evidence="4">Lipoprotein</fullName>
    </recommendedName>
</protein>
<gene>
    <name evidence="2" type="ORF">CWI71_07725</name>
</gene>
<organism evidence="2 3">
    <name type="scientific">Pseudidiomarina insulisalsae</name>
    <dbReference type="NCBI Taxonomy" id="575789"/>
    <lineage>
        <taxon>Bacteria</taxon>
        <taxon>Pseudomonadati</taxon>
        <taxon>Pseudomonadota</taxon>
        <taxon>Gammaproteobacteria</taxon>
        <taxon>Alteromonadales</taxon>
        <taxon>Idiomarinaceae</taxon>
        <taxon>Pseudidiomarina</taxon>
    </lineage>
</organism>
<evidence type="ECO:0000256" key="1">
    <source>
        <dbReference type="SAM" id="Coils"/>
    </source>
</evidence>
<dbReference type="AlphaFoldDB" id="A0A432YH62"/>
<name>A0A432YH62_9GAMM</name>
<sequence length="284" mass="33906">MILRRLLLIIFLASLLSACSTQFGYRLADTFLEWQLGKYVEVSGQLERDIDASIDELHLWHARSELPRYRDLLDELLTDLDRGDISETTILSYSEHVYDLWRRIRYQVEPYAQVYLPRLSIAQRQQLIDNLAQRLEEEREEAQQLSAEERFEQSYERMIERAEEWLGRVHADQRRILRRWVTETEQSDRLWLTYQESWLEAFQEALADPADKSFSDQIQLLMTEPELLRSAELQAQIVRNRQLGIAALNQLYKSLSEPQKLRLKSKLRDYRATLTELIEHYRTD</sequence>
<reference evidence="3" key="1">
    <citation type="journal article" date="2018" name="Front. Microbiol.">
        <title>Genome-Based Analysis Reveals the Taxonomy and Diversity of the Family Idiomarinaceae.</title>
        <authorList>
            <person name="Liu Y."/>
            <person name="Lai Q."/>
            <person name="Shao Z."/>
        </authorList>
    </citation>
    <scope>NUCLEOTIDE SEQUENCE [LARGE SCALE GENOMIC DNA]</scope>
    <source>
        <strain evidence="3">CVS-6</strain>
    </source>
</reference>
<comment type="caution">
    <text evidence="2">The sequence shown here is derived from an EMBL/GenBank/DDBJ whole genome shotgun (WGS) entry which is preliminary data.</text>
</comment>
<dbReference type="Proteomes" id="UP000288259">
    <property type="component" value="Unassembled WGS sequence"/>
</dbReference>
<dbReference type="PROSITE" id="PS51257">
    <property type="entry name" value="PROKAR_LIPOPROTEIN"/>
    <property type="match status" value="1"/>
</dbReference>
<evidence type="ECO:0000313" key="3">
    <source>
        <dbReference type="Proteomes" id="UP000288259"/>
    </source>
</evidence>